<dbReference type="InterPro" id="IPR034660">
    <property type="entry name" value="DinB/YfiT-like"/>
</dbReference>
<dbReference type="RefSeq" id="WP_102073952.1">
    <property type="nucleotide sequence ID" value="NZ_PDNW01000008.1"/>
</dbReference>
<feature type="binding site" evidence="3">
    <location>
        <position position="143"/>
    </location>
    <ligand>
        <name>a divalent metal cation</name>
        <dbReference type="ChEBI" id="CHEBI:60240"/>
    </ligand>
</feature>
<reference evidence="4 5" key="1">
    <citation type="submission" date="2017-10" db="EMBL/GenBank/DDBJ databases">
        <title>Two draft genome sequences of Pusillimonas sp. strains isolated from a nitrate- and radionuclide-contaminated groundwater in Russia.</title>
        <authorList>
            <person name="Grouzdev D.S."/>
            <person name="Tourova T.P."/>
            <person name="Goeva M.A."/>
            <person name="Babich T.L."/>
            <person name="Sokolova D.S."/>
            <person name="Abdullin R."/>
            <person name="Poltaraus A.B."/>
            <person name="Toshchakov S.V."/>
            <person name="Nazina T.N."/>
        </authorList>
    </citation>
    <scope>NUCLEOTIDE SEQUENCE [LARGE SCALE GENOMIC DNA]</scope>
    <source>
        <strain evidence="4 5">JR1/69-3-13</strain>
    </source>
</reference>
<sequence>MMSTESLLRQHLQTLADYHDWANTLLSGHVAGIQDEHYFAPAGLFFKSVHGTLNHILLADRAWYGRFAGKPERFARLDLELVSARAPLVGALAERRGLWSTLIARTPDDVMAGDLRYTTTAGPEATRPWLGALAHVFNHATHHRGQITAALTRYGHDCPELDLIYFLARPSPV</sequence>
<dbReference type="Gene3D" id="1.20.120.450">
    <property type="entry name" value="dinb family like domain"/>
    <property type="match status" value="1"/>
</dbReference>
<dbReference type="Pfam" id="PF05163">
    <property type="entry name" value="DinB"/>
    <property type="match status" value="1"/>
</dbReference>
<name>A0A2N4U412_9BURK</name>
<keyword evidence="2 3" id="KW-0479">Metal-binding</keyword>
<gene>
    <name evidence="4" type="ORF">CR159_10700</name>
</gene>
<dbReference type="Proteomes" id="UP000234190">
    <property type="component" value="Unassembled WGS sequence"/>
</dbReference>
<dbReference type="SUPFAM" id="SSF109854">
    <property type="entry name" value="DinB/YfiT-like putative metalloenzymes"/>
    <property type="match status" value="1"/>
</dbReference>
<accession>A0A2N4U412</accession>
<dbReference type="EMBL" id="PDNW01000008">
    <property type="protein sequence ID" value="PLC49756.1"/>
    <property type="molecule type" value="Genomic_DNA"/>
</dbReference>
<dbReference type="InterPro" id="IPR007837">
    <property type="entry name" value="DinB"/>
</dbReference>
<proteinExistence type="inferred from homology"/>
<dbReference type="GO" id="GO:0046872">
    <property type="term" value="F:metal ion binding"/>
    <property type="evidence" value="ECO:0007669"/>
    <property type="project" value="UniProtKB-KW"/>
</dbReference>
<dbReference type="PANTHER" id="PTHR37302">
    <property type="entry name" value="SLR1116 PROTEIN"/>
    <property type="match status" value="1"/>
</dbReference>
<evidence type="ECO:0000256" key="1">
    <source>
        <dbReference type="ARBA" id="ARBA00008635"/>
    </source>
</evidence>
<keyword evidence="5" id="KW-1185">Reference proteome</keyword>
<evidence type="ECO:0000313" key="5">
    <source>
        <dbReference type="Proteomes" id="UP000234190"/>
    </source>
</evidence>
<organism evidence="4 5">
    <name type="scientific">Pollutimonas subterranea</name>
    <dbReference type="NCBI Taxonomy" id="2045210"/>
    <lineage>
        <taxon>Bacteria</taxon>
        <taxon>Pseudomonadati</taxon>
        <taxon>Pseudomonadota</taxon>
        <taxon>Betaproteobacteria</taxon>
        <taxon>Burkholderiales</taxon>
        <taxon>Alcaligenaceae</taxon>
        <taxon>Pollutimonas</taxon>
    </lineage>
</organism>
<evidence type="ECO:0000256" key="3">
    <source>
        <dbReference type="PIRSR" id="PIRSR607837-1"/>
    </source>
</evidence>
<comment type="caution">
    <text evidence="4">The sequence shown here is derived from an EMBL/GenBank/DDBJ whole genome shotgun (WGS) entry which is preliminary data.</text>
</comment>
<feature type="binding site" evidence="3">
    <location>
        <position position="55"/>
    </location>
    <ligand>
        <name>a divalent metal cation</name>
        <dbReference type="ChEBI" id="CHEBI:60240"/>
    </ligand>
</feature>
<evidence type="ECO:0000313" key="4">
    <source>
        <dbReference type="EMBL" id="PLC49756.1"/>
    </source>
</evidence>
<evidence type="ECO:0000256" key="2">
    <source>
        <dbReference type="ARBA" id="ARBA00022723"/>
    </source>
</evidence>
<feature type="binding site" evidence="3">
    <location>
        <position position="139"/>
    </location>
    <ligand>
        <name>a divalent metal cation</name>
        <dbReference type="ChEBI" id="CHEBI:60240"/>
    </ligand>
</feature>
<dbReference type="AlphaFoldDB" id="A0A2N4U412"/>
<dbReference type="PANTHER" id="PTHR37302:SF1">
    <property type="entry name" value="PROTEIN DINB"/>
    <property type="match status" value="1"/>
</dbReference>
<dbReference type="OrthoDB" id="9807509at2"/>
<protein>
    <submittedName>
        <fullName evidence="4">Damage-inducible protein DinB</fullName>
    </submittedName>
</protein>
<comment type="similarity">
    <text evidence="1">Belongs to the DinB family.</text>
</comment>